<sequence length="110" mass="11135">MAGSQRIHNGGAGTDRSVSLHCSVPRPPAVLRSRRLTTGSAEGAPTPSELSADPLGPRQGGPAPDRGPGGSVHSACAQELLAGLDQDNRTSTGRQSPDHCSDKGISGSSR</sequence>
<accession>A0ABP7K361</accession>
<dbReference type="Proteomes" id="UP001501563">
    <property type="component" value="Unassembled WGS sequence"/>
</dbReference>
<comment type="caution">
    <text evidence="2">The sequence shown here is derived from an EMBL/GenBank/DDBJ whole genome shotgun (WGS) entry which is preliminary data.</text>
</comment>
<evidence type="ECO:0000256" key="1">
    <source>
        <dbReference type="SAM" id="MobiDB-lite"/>
    </source>
</evidence>
<proteinExistence type="predicted"/>
<protein>
    <submittedName>
        <fullName evidence="2">Uncharacterized protein</fullName>
    </submittedName>
</protein>
<organism evidence="2 3">
    <name type="scientific">Streptomyces lannensis</name>
    <dbReference type="NCBI Taxonomy" id="766498"/>
    <lineage>
        <taxon>Bacteria</taxon>
        <taxon>Bacillati</taxon>
        <taxon>Actinomycetota</taxon>
        <taxon>Actinomycetes</taxon>
        <taxon>Kitasatosporales</taxon>
        <taxon>Streptomycetaceae</taxon>
        <taxon>Streptomyces</taxon>
    </lineage>
</organism>
<feature type="region of interest" description="Disordered" evidence="1">
    <location>
        <begin position="1"/>
        <end position="110"/>
    </location>
</feature>
<evidence type="ECO:0000313" key="2">
    <source>
        <dbReference type="EMBL" id="GAA3864327.1"/>
    </source>
</evidence>
<name>A0ABP7K361_9ACTN</name>
<evidence type="ECO:0000313" key="3">
    <source>
        <dbReference type="Proteomes" id="UP001501563"/>
    </source>
</evidence>
<keyword evidence="3" id="KW-1185">Reference proteome</keyword>
<gene>
    <name evidence="2" type="ORF">GCM10022207_30640</name>
</gene>
<dbReference type="EMBL" id="BAAAZA010000007">
    <property type="protein sequence ID" value="GAA3864327.1"/>
    <property type="molecule type" value="Genomic_DNA"/>
</dbReference>
<reference evidence="3" key="1">
    <citation type="journal article" date="2019" name="Int. J. Syst. Evol. Microbiol.">
        <title>The Global Catalogue of Microorganisms (GCM) 10K type strain sequencing project: providing services to taxonomists for standard genome sequencing and annotation.</title>
        <authorList>
            <consortium name="The Broad Institute Genomics Platform"/>
            <consortium name="The Broad Institute Genome Sequencing Center for Infectious Disease"/>
            <person name="Wu L."/>
            <person name="Ma J."/>
        </authorList>
    </citation>
    <scope>NUCLEOTIDE SEQUENCE [LARGE SCALE GENOMIC DNA]</scope>
    <source>
        <strain evidence="3">JCM 16578</strain>
    </source>
</reference>